<keyword evidence="2" id="KW-1185">Reference proteome</keyword>
<accession>A0ABQ9I1B3</accession>
<sequence length="121" mass="13785">MCVYVSIYIYLPPDPTTHSSRKFKCPKEAGEVNVRRSSDDDFALKGLSVHHDFGNTLLEWLRDKLASGVKSDCTSQKLLTEENLTYDRALKLATNIERALAEWAIFMQKLPSPLPWLRGTK</sequence>
<gene>
    <name evidence="1" type="ORF">PR048_009927</name>
</gene>
<comment type="caution">
    <text evidence="1">The sequence shown here is derived from an EMBL/GenBank/DDBJ whole genome shotgun (WGS) entry which is preliminary data.</text>
</comment>
<organism evidence="1 2">
    <name type="scientific">Dryococelus australis</name>
    <dbReference type="NCBI Taxonomy" id="614101"/>
    <lineage>
        <taxon>Eukaryota</taxon>
        <taxon>Metazoa</taxon>
        <taxon>Ecdysozoa</taxon>
        <taxon>Arthropoda</taxon>
        <taxon>Hexapoda</taxon>
        <taxon>Insecta</taxon>
        <taxon>Pterygota</taxon>
        <taxon>Neoptera</taxon>
        <taxon>Polyneoptera</taxon>
        <taxon>Phasmatodea</taxon>
        <taxon>Verophasmatodea</taxon>
        <taxon>Anareolatae</taxon>
        <taxon>Phasmatidae</taxon>
        <taxon>Eurycanthinae</taxon>
        <taxon>Dryococelus</taxon>
    </lineage>
</organism>
<reference evidence="1 2" key="1">
    <citation type="submission" date="2023-02" db="EMBL/GenBank/DDBJ databases">
        <title>LHISI_Scaffold_Assembly.</title>
        <authorList>
            <person name="Stuart O.P."/>
            <person name="Cleave R."/>
            <person name="Magrath M.J.L."/>
            <person name="Mikheyev A.S."/>
        </authorList>
    </citation>
    <scope>NUCLEOTIDE SEQUENCE [LARGE SCALE GENOMIC DNA]</scope>
    <source>
        <strain evidence="1">Daus_M_001</strain>
        <tissue evidence="1">Leg muscle</tissue>
    </source>
</reference>
<dbReference type="Proteomes" id="UP001159363">
    <property type="component" value="Chromosome 3"/>
</dbReference>
<name>A0ABQ9I1B3_9NEOP</name>
<evidence type="ECO:0000313" key="2">
    <source>
        <dbReference type="Proteomes" id="UP001159363"/>
    </source>
</evidence>
<proteinExistence type="predicted"/>
<dbReference type="EMBL" id="JARBHB010000003">
    <property type="protein sequence ID" value="KAJ8890419.1"/>
    <property type="molecule type" value="Genomic_DNA"/>
</dbReference>
<evidence type="ECO:0000313" key="1">
    <source>
        <dbReference type="EMBL" id="KAJ8890419.1"/>
    </source>
</evidence>
<protein>
    <submittedName>
        <fullName evidence="1">Uncharacterized protein</fullName>
    </submittedName>
</protein>